<keyword evidence="8" id="KW-0472">Membrane</keyword>
<evidence type="ECO:0000256" key="5">
    <source>
        <dbReference type="ARBA" id="ARBA00023002"/>
    </source>
</evidence>
<evidence type="ECO:0000256" key="6">
    <source>
        <dbReference type="ARBA" id="ARBA00023098"/>
    </source>
</evidence>
<feature type="transmembrane region" description="Helical" evidence="8">
    <location>
        <begin position="122"/>
        <end position="146"/>
    </location>
</feature>
<dbReference type="UniPathway" id="UPA00143"/>
<dbReference type="SUPFAM" id="SSF57850">
    <property type="entry name" value="RING/U-box"/>
    <property type="match status" value="1"/>
</dbReference>
<evidence type="ECO:0000256" key="4">
    <source>
        <dbReference type="ARBA" id="ARBA00022679"/>
    </source>
</evidence>
<name>A0A5N5NZU8_9ROSI</name>
<reference evidence="11" key="1">
    <citation type="journal article" date="2019" name="Gigascience">
        <title>De novo genome assembly of the endangered Acer yangbiense, a plant species with extremely small populations endemic to Yunnan Province, China.</title>
        <authorList>
            <person name="Yang J."/>
            <person name="Wariss H.M."/>
            <person name="Tao L."/>
            <person name="Zhang R."/>
            <person name="Yun Q."/>
            <person name="Hollingsworth P."/>
            <person name="Dao Z."/>
            <person name="Luo G."/>
            <person name="Guo H."/>
            <person name="Ma Y."/>
            <person name="Sun W."/>
        </authorList>
    </citation>
    <scope>NUCLEOTIDE SEQUENCE [LARGE SCALE GENOMIC DNA]</scope>
    <source>
        <strain evidence="11">cv. br00</strain>
    </source>
</reference>
<dbReference type="GO" id="GO:0016567">
    <property type="term" value="P:protein ubiquitination"/>
    <property type="evidence" value="ECO:0007669"/>
    <property type="project" value="UniProtKB-UniPathway"/>
</dbReference>
<proteinExistence type="inferred from homology"/>
<dbReference type="InterPro" id="IPR003613">
    <property type="entry name" value="Ubox_domain"/>
</dbReference>
<keyword evidence="6" id="KW-0443">Lipid metabolism</keyword>
<keyword evidence="5" id="KW-0560">Oxidoreductase</keyword>
<accession>A0A5N5NZU8</accession>
<dbReference type="GO" id="GO:0004842">
    <property type="term" value="F:ubiquitin-protein transferase activity"/>
    <property type="evidence" value="ECO:0007669"/>
    <property type="project" value="InterPro"/>
</dbReference>
<gene>
    <name evidence="10" type="ORF">DKX38_000088</name>
</gene>
<feature type="domain" description="U-box" evidence="9">
    <location>
        <begin position="66"/>
        <end position="124"/>
    </location>
</feature>
<feature type="region of interest" description="Disordered" evidence="7">
    <location>
        <begin position="268"/>
        <end position="289"/>
    </location>
</feature>
<keyword evidence="4" id="KW-0808">Transferase</keyword>
<comment type="pathway">
    <text evidence="2">Protein modification; protein ubiquitination.</text>
</comment>
<dbReference type="InterPro" id="IPR012171">
    <property type="entry name" value="Fatty_acid_desaturase"/>
</dbReference>
<dbReference type="PANTHER" id="PTHR32100">
    <property type="entry name" value="OMEGA-6 FATTY ACID DESATURASE, CHLOROPLASTIC"/>
    <property type="match status" value="1"/>
</dbReference>
<dbReference type="InterPro" id="IPR013083">
    <property type="entry name" value="Znf_RING/FYVE/PHD"/>
</dbReference>
<organism evidence="10 11">
    <name type="scientific">Salix brachista</name>
    <dbReference type="NCBI Taxonomy" id="2182728"/>
    <lineage>
        <taxon>Eukaryota</taxon>
        <taxon>Viridiplantae</taxon>
        <taxon>Streptophyta</taxon>
        <taxon>Embryophyta</taxon>
        <taxon>Tracheophyta</taxon>
        <taxon>Spermatophyta</taxon>
        <taxon>Magnoliopsida</taxon>
        <taxon>eudicotyledons</taxon>
        <taxon>Gunneridae</taxon>
        <taxon>Pentapetalae</taxon>
        <taxon>rosids</taxon>
        <taxon>fabids</taxon>
        <taxon>Malpighiales</taxon>
        <taxon>Salicaceae</taxon>
        <taxon>Saliceae</taxon>
        <taxon>Salix</taxon>
    </lineage>
</organism>
<evidence type="ECO:0000313" key="10">
    <source>
        <dbReference type="EMBL" id="KAB5572894.1"/>
    </source>
</evidence>
<dbReference type="GO" id="GO:0016491">
    <property type="term" value="F:oxidoreductase activity"/>
    <property type="evidence" value="ECO:0007669"/>
    <property type="project" value="UniProtKB-KW"/>
</dbReference>
<dbReference type="AlphaFoldDB" id="A0A5N5NZU8"/>
<comment type="subcellular location">
    <subcellularLocation>
        <location evidence="1">Membrane</location>
    </subcellularLocation>
</comment>
<dbReference type="Proteomes" id="UP000326939">
    <property type="component" value="Chromosome 1"/>
</dbReference>
<sequence length="298" mass="33194">MSTDPAAPVPRSLHHFCFPSKTTMGAYISINHSPALNQEMMEGIIAYTTVQGQVEVMDILMKDPHGFTCPLTGQLFEDPVTLETGQTLEREAIQEWLQIFISDLGILAATFVLYSVAVSQGLAFLICIYGVPLLIVNGFLVTVTFLQHTHPALPHYDSSEWEWLKGALATMDRDYGILNKVFHNITDTHVAHHLFSNMPHYHAMEATKAMKPILGEFYQFDDTPIYKAIWREAKECLYVDPDDGAPEKGVFCTNPRGISTCFYVSSEPSFEPGDTPPIPAAELDQGKGHSAMLQFSYS</sequence>
<protein>
    <recommendedName>
        <fullName evidence="9">U-box domain-containing protein</fullName>
    </recommendedName>
</protein>
<evidence type="ECO:0000259" key="9">
    <source>
        <dbReference type="SMART" id="SM00504"/>
    </source>
</evidence>
<dbReference type="Gene3D" id="3.30.40.10">
    <property type="entry name" value="Zinc/RING finger domain, C3HC4 (zinc finger)"/>
    <property type="match status" value="1"/>
</dbReference>
<dbReference type="Pfam" id="PF00487">
    <property type="entry name" value="FA_desaturase"/>
    <property type="match status" value="1"/>
</dbReference>
<evidence type="ECO:0000313" key="11">
    <source>
        <dbReference type="Proteomes" id="UP000326939"/>
    </source>
</evidence>
<feature type="transmembrane region" description="Helical" evidence="8">
    <location>
        <begin position="96"/>
        <end position="116"/>
    </location>
</feature>
<evidence type="ECO:0000256" key="1">
    <source>
        <dbReference type="ARBA" id="ARBA00004370"/>
    </source>
</evidence>
<dbReference type="GO" id="GO:0016020">
    <property type="term" value="C:membrane"/>
    <property type="evidence" value="ECO:0007669"/>
    <property type="project" value="UniProtKB-SubCell"/>
</dbReference>
<evidence type="ECO:0000256" key="3">
    <source>
        <dbReference type="ARBA" id="ARBA00009295"/>
    </source>
</evidence>
<keyword evidence="8" id="KW-1133">Transmembrane helix</keyword>
<dbReference type="GO" id="GO:0006629">
    <property type="term" value="P:lipid metabolic process"/>
    <property type="evidence" value="ECO:0007669"/>
    <property type="project" value="UniProtKB-KW"/>
</dbReference>
<evidence type="ECO:0000256" key="7">
    <source>
        <dbReference type="SAM" id="MobiDB-lite"/>
    </source>
</evidence>
<evidence type="ECO:0000256" key="2">
    <source>
        <dbReference type="ARBA" id="ARBA00004906"/>
    </source>
</evidence>
<keyword evidence="11" id="KW-1185">Reference proteome</keyword>
<dbReference type="InterPro" id="IPR005804">
    <property type="entry name" value="FA_desaturase_dom"/>
</dbReference>
<comment type="similarity">
    <text evidence="3">Belongs to the fatty acid desaturase type 1 family.</text>
</comment>
<keyword evidence="8" id="KW-0812">Transmembrane</keyword>
<dbReference type="SMART" id="SM00504">
    <property type="entry name" value="Ubox"/>
    <property type="match status" value="1"/>
</dbReference>
<dbReference type="EMBL" id="VDCV01000001">
    <property type="protein sequence ID" value="KAB5572894.1"/>
    <property type="molecule type" value="Genomic_DNA"/>
</dbReference>
<evidence type="ECO:0000256" key="8">
    <source>
        <dbReference type="SAM" id="Phobius"/>
    </source>
</evidence>
<comment type="caution">
    <text evidence="10">The sequence shown here is derived from an EMBL/GenBank/DDBJ whole genome shotgun (WGS) entry which is preliminary data.</text>
</comment>